<dbReference type="EMBL" id="JALPRF010000009">
    <property type="protein sequence ID" value="MCK8495526.1"/>
    <property type="molecule type" value="Genomic_DNA"/>
</dbReference>
<name>A0ABT0HTP3_9BACT</name>
<dbReference type="Proteomes" id="UP001202180">
    <property type="component" value="Unassembled WGS sequence"/>
</dbReference>
<sequence length="104" mass="12267">MAGKGYSTQQQLLSNKHLKEWNDTTTAETEAFYQLQCKHKIERDQLAFDKITDTHQRSLLITQQSKEVGELKQQHSQKRDLIRECHLKEESALKRKLVEFTTHN</sequence>
<accession>A0ABT0HTP3</accession>
<evidence type="ECO:0000313" key="2">
    <source>
        <dbReference type="Proteomes" id="UP001202180"/>
    </source>
</evidence>
<protein>
    <submittedName>
        <fullName evidence="1">Uncharacterized protein</fullName>
    </submittedName>
</protein>
<organism evidence="1 2">
    <name type="scientific">Spirosoma liriopis</name>
    <dbReference type="NCBI Taxonomy" id="2937440"/>
    <lineage>
        <taxon>Bacteria</taxon>
        <taxon>Pseudomonadati</taxon>
        <taxon>Bacteroidota</taxon>
        <taxon>Cytophagia</taxon>
        <taxon>Cytophagales</taxon>
        <taxon>Cytophagaceae</taxon>
        <taxon>Spirosoma</taxon>
    </lineage>
</organism>
<reference evidence="1 2" key="1">
    <citation type="submission" date="2022-04" db="EMBL/GenBank/DDBJ databases">
        <title>Spirosoma sp. strain RP8 genome sequencing and assembly.</title>
        <authorList>
            <person name="Jung Y."/>
        </authorList>
    </citation>
    <scope>NUCLEOTIDE SEQUENCE [LARGE SCALE GENOMIC DNA]</scope>
    <source>
        <strain evidence="1 2">RP8</strain>
    </source>
</reference>
<keyword evidence="2" id="KW-1185">Reference proteome</keyword>
<comment type="caution">
    <text evidence="1">The sequence shown here is derived from an EMBL/GenBank/DDBJ whole genome shotgun (WGS) entry which is preliminary data.</text>
</comment>
<dbReference type="RefSeq" id="WP_232563706.1">
    <property type="nucleotide sequence ID" value="NZ_JALPRF010000009.1"/>
</dbReference>
<gene>
    <name evidence="1" type="ORF">M0L20_26915</name>
</gene>
<evidence type="ECO:0000313" key="1">
    <source>
        <dbReference type="EMBL" id="MCK8495526.1"/>
    </source>
</evidence>
<proteinExistence type="predicted"/>